<evidence type="ECO:0000256" key="1">
    <source>
        <dbReference type="SAM" id="MobiDB-lite"/>
    </source>
</evidence>
<protein>
    <submittedName>
        <fullName evidence="2">Uncharacterized protein</fullName>
    </submittedName>
</protein>
<feature type="region of interest" description="Disordered" evidence="1">
    <location>
        <begin position="1"/>
        <end position="22"/>
    </location>
</feature>
<gene>
    <name evidence="2" type="ORF">CLV71_101498</name>
</gene>
<dbReference type="AlphaFoldDB" id="A0A4R7W5T4"/>
<dbReference type="EMBL" id="SOCP01000001">
    <property type="protein sequence ID" value="TDV57625.1"/>
    <property type="molecule type" value="Genomic_DNA"/>
</dbReference>
<evidence type="ECO:0000313" key="3">
    <source>
        <dbReference type="Proteomes" id="UP000294927"/>
    </source>
</evidence>
<proteinExistence type="predicted"/>
<dbReference type="Proteomes" id="UP000294927">
    <property type="component" value="Unassembled WGS sequence"/>
</dbReference>
<name>A0A4R7W5T4_9PSEU</name>
<organism evidence="2 3">
    <name type="scientific">Actinophytocola oryzae</name>
    <dbReference type="NCBI Taxonomy" id="502181"/>
    <lineage>
        <taxon>Bacteria</taxon>
        <taxon>Bacillati</taxon>
        <taxon>Actinomycetota</taxon>
        <taxon>Actinomycetes</taxon>
        <taxon>Pseudonocardiales</taxon>
        <taxon>Pseudonocardiaceae</taxon>
    </lineage>
</organism>
<accession>A0A4R7W5T4</accession>
<reference evidence="2 3" key="1">
    <citation type="submission" date="2019-03" db="EMBL/GenBank/DDBJ databases">
        <title>Genomic Encyclopedia of Archaeal and Bacterial Type Strains, Phase II (KMG-II): from individual species to whole genera.</title>
        <authorList>
            <person name="Goeker M."/>
        </authorList>
    </citation>
    <scope>NUCLEOTIDE SEQUENCE [LARGE SCALE GENOMIC DNA]</scope>
    <source>
        <strain evidence="2 3">DSM 45499</strain>
    </source>
</reference>
<comment type="caution">
    <text evidence="2">The sequence shown here is derived from an EMBL/GenBank/DDBJ whole genome shotgun (WGS) entry which is preliminary data.</text>
</comment>
<sequence>MEHGGREVLGYALSGPVMPAPPGERDRVRMWCAGPCPVESGPEG</sequence>
<keyword evidence="3" id="KW-1185">Reference proteome</keyword>
<evidence type="ECO:0000313" key="2">
    <source>
        <dbReference type="EMBL" id="TDV57625.1"/>
    </source>
</evidence>